<name>A0A1R2BGI7_9CILI</name>
<sequence>MKSDMSLTSITNKKSNKGRKIGKASMLASFFVNNKNQKLKSSKFIDDKTKTLIRKFFKNFSNEKKYELPYQDFKKLCENEKENLNTNRRCNLMRHALSFHMEITTEFIKDLKSLDDFEMKIEEYLKIKYIRSDKDKNIIFTMLLDEIENYIKAGVGKYKKPEVKKIRVFKRKDDEIIGKYFQVNDEEMTLDRNKGIVYEDLNTNFIENSLTIKVELGGNSYNEVCEKQQDEGEREKTTDFSFYVDDTFGNLISEDIEESNYEGERKKATVYEQYFENIDRNEDLFEF</sequence>
<accession>A0A1R2BGI7</accession>
<feature type="compositionally biased region" description="Polar residues" evidence="1">
    <location>
        <begin position="1"/>
        <end position="13"/>
    </location>
</feature>
<dbReference type="Proteomes" id="UP000187209">
    <property type="component" value="Unassembled WGS sequence"/>
</dbReference>
<evidence type="ECO:0000313" key="3">
    <source>
        <dbReference type="Proteomes" id="UP000187209"/>
    </source>
</evidence>
<reference evidence="2 3" key="1">
    <citation type="submission" date="2016-11" db="EMBL/GenBank/DDBJ databases">
        <title>The macronuclear genome of Stentor coeruleus: a giant cell with tiny introns.</title>
        <authorList>
            <person name="Slabodnick M."/>
            <person name="Ruby J.G."/>
            <person name="Reiff S.B."/>
            <person name="Swart E.C."/>
            <person name="Gosai S."/>
            <person name="Prabakaran S."/>
            <person name="Witkowska E."/>
            <person name="Larue G.E."/>
            <person name="Fisher S."/>
            <person name="Freeman R.M."/>
            <person name="Gunawardena J."/>
            <person name="Chu W."/>
            <person name="Stover N.A."/>
            <person name="Gregory B.D."/>
            <person name="Nowacki M."/>
            <person name="Derisi J."/>
            <person name="Roy S.W."/>
            <person name="Marshall W.F."/>
            <person name="Sood P."/>
        </authorList>
    </citation>
    <scope>NUCLEOTIDE SEQUENCE [LARGE SCALE GENOMIC DNA]</scope>
    <source>
        <strain evidence="2">WM001</strain>
    </source>
</reference>
<keyword evidence="3" id="KW-1185">Reference proteome</keyword>
<protein>
    <submittedName>
        <fullName evidence="2">Uncharacterized protein</fullName>
    </submittedName>
</protein>
<comment type="caution">
    <text evidence="2">The sequence shown here is derived from an EMBL/GenBank/DDBJ whole genome shotgun (WGS) entry which is preliminary data.</text>
</comment>
<organism evidence="2 3">
    <name type="scientific">Stentor coeruleus</name>
    <dbReference type="NCBI Taxonomy" id="5963"/>
    <lineage>
        <taxon>Eukaryota</taxon>
        <taxon>Sar</taxon>
        <taxon>Alveolata</taxon>
        <taxon>Ciliophora</taxon>
        <taxon>Postciliodesmatophora</taxon>
        <taxon>Heterotrichea</taxon>
        <taxon>Heterotrichida</taxon>
        <taxon>Stentoridae</taxon>
        <taxon>Stentor</taxon>
    </lineage>
</organism>
<evidence type="ECO:0000256" key="1">
    <source>
        <dbReference type="SAM" id="MobiDB-lite"/>
    </source>
</evidence>
<feature type="region of interest" description="Disordered" evidence="1">
    <location>
        <begin position="1"/>
        <end position="20"/>
    </location>
</feature>
<evidence type="ECO:0000313" key="2">
    <source>
        <dbReference type="EMBL" id="OMJ75878.1"/>
    </source>
</evidence>
<dbReference type="EMBL" id="MPUH01000664">
    <property type="protein sequence ID" value="OMJ75878.1"/>
    <property type="molecule type" value="Genomic_DNA"/>
</dbReference>
<gene>
    <name evidence="2" type="ORF">SteCoe_24897</name>
</gene>
<proteinExistence type="predicted"/>
<dbReference type="AlphaFoldDB" id="A0A1R2BGI7"/>